<reference evidence="2 3" key="1">
    <citation type="submission" date="2021-03" db="EMBL/GenBank/DDBJ databases">
        <title>Antimicrobial resistance genes in bacteria isolated from Japanese honey, and their potential for conferring macrolide and lincosamide resistance in the American foulbrood pathogen Paenibacillus larvae.</title>
        <authorList>
            <person name="Okamoto M."/>
            <person name="Kumagai M."/>
            <person name="Kanamori H."/>
            <person name="Takamatsu D."/>
        </authorList>
    </citation>
    <scope>NUCLEOTIDE SEQUENCE [LARGE SCALE GENOMIC DNA]</scope>
    <source>
        <strain evidence="2 3">J8TS2</strain>
    </source>
</reference>
<sequence length="103" mass="11625">MELNVHTKRTYGGRFQTISGLLSFLLGLIALAALNAGLILKTEMIPGFFFYQLPLLGLILGIVGLFTRKRPRMYAWWGIALNAFIFVFIAMMFILAWTINAKP</sequence>
<dbReference type="Proteomes" id="UP000679950">
    <property type="component" value="Unassembled WGS sequence"/>
</dbReference>
<keyword evidence="1" id="KW-0472">Membrane</keyword>
<keyword evidence="1" id="KW-1133">Transmembrane helix</keyword>
<keyword evidence="3" id="KW-1185">Reference proteome</keyword>
<protein>
    <submittedName>
        <fullName evidence="2">Uncharacterized protein</fullName>
    </submittedName>
</protein>
<accession>A0ABQ4KK80</accession>
<feature type="transmembrane region" description="Helical" evidence="1">
    <location>
        <begin position="48"/>
        <end position="67"/>
    </location>
</feature>
<organism evidence="2 3">
    <name type="scientific">Lederbergia ruris</name>
    <dbReference type="NCBI Taxonomy" id="217495"/>
    <lineage>
        <taxon>Bacteria</taxon>
        <taxon>Bacillati</taxon>
        <taxon>Bacillota</taxon>
        <taxon>Bacilli</taxon>
        <taxon>Bacillales</taxon>
        <taxon>Bacillaceae</taxon>
        <taxon>Lederbergia</taxon>
    </lineage>
</organism>
<dbReference type="EMBL" id="BORB01000021">
    <property type="protein sequence ID" value="GIN58297.1"/>
    <property type="molecule type" value="Genomic_DNA"/>
</dbReference>
<keyword evidence="1" id="KW-0812">Transmembrane</keyword>
<comment type="caution">
    <text evidence="2">The sequence shown here is derived from an EMBL/GenBank/DDBJ whole genome shotgun (WGS) entry which is preliminary data.</text>
</comment>
<proteinExistence type="predicted"/>
<dbReference type="RefSeq" id="WP_212966544.1">
    <property type="nucleotide sequence ID" value="NZ_BORB01000021.1"/>
</dbReference>
<feature type="transmembrane region" description="Helical" evidence="1">
    <location>
        <begin position="74"/>
        <end position="99"/>
    </location>
</feature>
<gene>
    <name evidence="2" type="ORF">J8TS2_26160</name>
</gene>
<evidence type="ECO:0000313" key="3">
    <source>
        <dbReference type="Proteomes" id="UP000679950"/>
    </source>
</evidence>
<evidence type="ECO:0000313" key="2">
    <source>
        <dbReference type="EMBL" id="GIN58297.1"/>
    </source>
</evidence>
<name>A0ABQ4KK80_9BACI</name>
<evidence type="ECO:0000256" key="1">
    <source>
        <dbReference type="SAM" id="Phobius"/>
    </source>
</evidence>
<feature type="transmembrane region" description="Helical" evidence="1">
    <location>
        <begin position="21"/>
        <end position="42"/>
    </location>
</feature>